<evidence type="ECO:0000256" key="1">
    <source>
        <dbReference type="SAM" id="MobiDB-lite"/>
    </source>
</evidence>
<dbReference type="Proteomes" id="UP001050691">
    <property type="component" value="Unassembled WGS sequence"/>
</dbReference>
<evidence type="ECO:0000313" key="3">
    <source>
        <dbReference type="Proteomes" id="UP001050691"/>
    </source>
</evidence>
<protein>
    <submittedName>
        <fullName evidence="2">Uncharacterized protein</fullName>
    </submittedName>
</protein>
<comment type="caution">
    <text evidence="2">The sequence shown here is derived from an EMBL/GenBank/DDBJ whole genome shotgun (WGS) entry which is preliminary data.</text>
</comment>
<dbReference type="EMBL" id="BPWL01000004">
    <property type="protein sequence ID" value="GJJ09740.1"/>
    <property type="molecule type" value="Genomic_DNA"/>
</dbReference>
<keyword evidence="3" id="KW-1185">Reference proteome</keyword>
<name>A0AAV5AA04_9AGAM</name>
<feature type="region of interest" description="Disordered" evidence="1">
    <location>
        <begin position="21"/>
        <end position="108"/>
    </location>
</feature>
<sequence>MASNATYTLCLRIKLVRPHSGALSDLEAQYTTPGGARAEAERRRALALKALDQRLANPAQNPGATSSTPSRQHTASPTLHGPNISTSSSSSSRAQSEGEADLGAPPEK</sequence>
<organism evidence="2 3">
    <name type="scientific">Clathrus columnatus</name>
    <dbReference type="NCBI Taxonomy" id="1419009"/>
    <lineage>
        <taxon>Eukaryota</taxon>
        <taxon>Fungi</taxon>
        <taxon>Dikarya</taxon>
        <taxon>Basidiomycota</taxon>
        <taxon>Agaricomycotina</taxon>
        <taxon>Agaricomycetes</taxon>
        <taxon>Phallomycetidae</taxon>
        <taxon>Phallales</taxon>
        <taxon>Clathraceae</taxon>
        <taxon>Clathrus</taxon>
    </lineage>
</organism>
<reference evidence="2" key="1">
    <citation type="submission" date="2021-10" db="EMBL/GenBank/DDBJ databases">
        <title>De novo Genome Assembly of Clathrus columnatus (Basidiomycota, Fungi) Using Illumina and Nanopore Sequence Data.</title>
        <authorList>
            <person name="Ogiso-Tanaka E."/>
            <person name="Itagaki H."/>
            <person name="Hosoya T."/>
            <person name="Hosaka K."/>
        </authorList>
    </citation>
    <scope>NUCLEOTIDE SEQUENCE</scope>
    <source>
        <strain evidence="2">MO-923</strain>
    </source>
</reference>
<accession>A0AAV5AA04</accession>
<feature type="compositionally biased region" description="Polar residues" evidence="1">
    <location>
        <begin position="58"/>
        <end position="77"/>
    </location>
</feature>
<evidence type="ECO:0000313" key="2">
    <source>
        <dbReference type="EMBL" id="GJJ09740.1"/>
    </source>
</evidence>
<proteinExistence type="predicted"/>
<gene>
    <name evidence="2" type="ORF">Clacol_003964</name>
</gene>
<dbReference type="AlphaFoldDB" id="A0AAV5AA04"/>
<feature type="compositionally biased region" description="Low complexity" evidence="1">
    <location>
        <begin position="47"/>
        <end position="56"/>
    </location>
</feature>